<sequence>MKRLLAVLIDHRLLKNFSRCFYRGLPQSKYVPAGHWPIANSMDGSTNGSSATPTRNKQRTARNLHQNGQYSAHRRWETVASGGGGNSRNGSSATSGPRDRFEFTLMNYNILAQDLLDSHAALYGEHDPEGLPWDLRCKRLLAEINTIKPDILCVQELQETHAESFCSGLPQHYAMLYKKRTGNDKTDGCALFYRRDLFELVTHHKVEFYQPKVNPVILCGDFNLQPFTAPYELLTKGFLRYDRLDSRSLQPANSWHGHVEQVGKYFLPPALGITDKCQHTTLRDREKVHRDKVPPSHLTKLYHSNHEKEDGEPGGNGSPSKERSSSSRSEFSSGALTHQFVFSSAYRHFGPDSAQDRRQATTFQDEWITVDYLFYTPYRSVAECTRQLPNWNLELLQTYSLPTVQQCGREIGYIPNRQYGSDHFSLAGRFLLTVPREDQ</sequence>
<reference evidence="3" key="1">
    <citation type="submission" date="2022-08" db="UniProtKB">
        <authorList>
            <consortium name="EnsemblMetazoa"/>
        </authorList>
    </citation>
    <scope>IDENTIFICATION</scope>
</reference>
<dbReference type="InterPro" id="IPR036691">
    <property type="entry name" value="Endo/exonu/phosph_ase_sf"/>
</dbReference>
<dbReference type="Gene3D" id="3.60.10.10">
    <property type="entry name" value="Endonuclease/exonuclease/phosphatase"/>
    <property type="match status" value="2"/>
</dbReference>
<feature type="region of interest" description="Disordered" evidence="1">
    <location>
        <begin position="41"/>
        <end position="73"/>
    </location>
</feature>
<accession>A0A8W7Q1V7</accession>
<dbReference type="InterPro" id="IPR005135">
    <property type="entry name" value="Endo/exonuclease/phosphatase"/>
</dbReference>
<dbReference type="GO" id="GO:0000175">
    <property type="term" value="F:3'-5'-RNA exonuclease activity"/>
    <property type="evidence" value="ECO:0007669"/>
    <property type="project" value="TreeGrafter"/>
</dbReference>
<dbReference type="InterPro" id="IPR050410">
    <property type="entry name" value="CCR4/nocturin_mRNA_transcr"/>
</dbReference>
<dbReference type="Proteomes" id="UP000075882">
    <property type="component" value="Unassembled WGS sequence"/>
</dbReference>
<organism evidence="3">
    <name type="scientific">Anopheles coluzzii</name>
    <name type="common">African malaria mosquito</name>
    <dbReference type="NCBI Taxonomy" id="1518534"/>
    <lineage>
        <taxon>Eukaryota</taxon>
        <taxon>Metazoa</taxon>
        <taxon>Ecdysozoa</taxon>
        <taxon>Arthropoda</taxon>
        <taxon>Hexapoda</taxon>
        <taxon>Insecta</taxon>
        <taxon>Pterygota</taxon>
        <taxon>Neoptera</taxon>
        <taxon>Endopterygota</taxon>
        <taxon>Diptera</taxon>
        <taxon>Nematocera</taxon>
        <taxon>Culicoidea</taxon>
        <taxon>Culicidae</taxon>
        <taxon>Anophelinae</taxon>
        <taxon>Anopheles</taxon>
    </lineage>
</organism>
<protein>
    <recommendedName>
        <fullName evidence="2">Endonuclease/exonuclease/phosphatase domain-containing protein</fullName>
    </recommendedName>
</protein>
<dbReference type="AlphaFoldDB" id="A0A8W7Q1V7"/>
<dbReference type="VEuPathDB" id="VectorBase:ACON2_039131"/>
<feature type="domain" description="Endonuclease/exonuclease/phosphatase" evidence="2">
    <location>
        <begin position="108"/>
        <end position="423"/>
    </location>
</feature>
<name>A0A8W7Q1V7_ANOCL</name>
<evidence type="ECO:0000313" key="3">
    <source>
        <dbReference type="EnsemblMetazoa" id="ACOM041610-PA.1"/>
    </source>
</evidence>
<dbReference type="Pfam" id="PF03372">
    <property type="entry name" value="Exo_endo_phos"/>
    <property type="match status" value="1"/>
</dbReference>
<dbReference type="PANTHER" id="PTHR12121">
    <property type="entry name" value="CARBON CATABOLITE REPRESSOR PROTEIN 4"/>
    <property type="match status" value="1"/>
</dbReference>
<proteinExistence type="predicted"/>
<dbReference type="SUPFAM" id="SSF56219">
    <property type="entry name" value="DNase I-like"/>
    <property type="match status" value="1"/>
</dbReference>
<dbReference type="PANTHER" id="PTHR12121:SF34">
    <property type="entry name" value="PROTEIN ANGEL"/>
    <property type="match status" value="1"/>
</dbReference>
<evidence type="ECO:0000256" key="1">
    <source>
        <dbReference type="SAM" id="MobiDB-lite"/>
    </source>
</evidence>
<evidence type="ECO:0000259" key="2">
    <source>
        <dbReference type="Pfam" id="PF03372"/>
    </source>
</evidence>
<dbReference type="EnsemblMetazoa" id="ACOM041610-RA">
    <property type="protein sequence ID" value="ACOM041610-PA.1"/>
    <property type="gene ID" value="ACOM041610"/>
</dbReference>
<feature type="region of interest" description="Disordered" evidence="1">
    <location>
        <begin position="283"/>
        <end position="330"/>
    </location>
</feature>
<feature type="compositionally biased region" description="Polar residues" evidence="1">
    <location>
        <begin position="42"/>
        <end position="55"/>
    </location>
</feature>
<feature type="compositionally biased region" description="Basic and acidic residues" evidence="1">
    <location>
        <begin position="283"/>
        <end position="294"/>
    </location>
</feature>